<dbReference type="PANTHER" id="PTHR40661:SF3">
    <property type="entry name" value="FELS-1 PROPHAGE TRANSCRIPTIONAL REGULATOR"/>
    <property type="match status" value="1"/>
</dbReference>
<evidence type="ECO:0000313" key="5">
    <source>
        <dbReference type="EMBL" id="OFC49168.1"/>
    </source>
</evidence>
<dbReference type="InterPro" id="IPR036286">
    <property type="entry name" value="LexA/Signal_pep-like_sf"/>
</dbReference>
<dbReference type="InterPro" id="IPR001387">
    <property type="entry name" value="Cro/C1-type_HTH"/>
</dbReference>
<reference evidence="5 6" key="1">
    <citation type="submission" date="2016-06" db="EMBL/GenBank/DDBJ databases">
        <title>Gene turnover analysis identifies the evolutionary adaptation of the extremophile Acidithiobacillus caldus.</title>
        <authorList>
            <person name="Zhang X."/>
        </authorList>
    </citation>
    <scope>NUCLEOTIDE SEQUENCE [LARGE SCALE GENOMIC DNA]</scope>
    <source>
        <strain evidence="5 6">S1</strain>
    </source>
</reference>
<dbReference type="AlphaFoldDB" id="A0A1E7YT01"/>
<dbReference type="PANTHER" id="PTHR40661">
    <property type="match status" value="1"/>
</dbReference>
<dbReference type="Pfam" id="PF00717">
    <property type="entry name" value="Peptidase_S24"/>
    <property type="match status" value="1"/>
</dbReference>
<comment type="caution">
    <text evidence="5">The sequence shown here is derived from an EMBL/GenBank/DDBJ whole genome shotgun (WGS) entry which is preliminary data.</text>
</comment>
<evidence type="ECO:0000256" key="2">
    <source>
        <dbReference type="ARBA" id="ARBA00023125"/>
    </source>
</evidence>
<feature type="domain" description="Peptidase S24/S26A/S26B/S26C" evidence="4">
    <location>
        <begin position="119"/>
        <end position="238"/>
    </location>
</feature>
<gene>
    <name evidence="5" type="ORF">BAE30_13190</name>
</gene>
<dbReference type="InterPro" id="IPR039418">
    <property type="entry name" value="LexA-like"/>
</dbReference>
<evidence type="ECO:0000256" key="3">
    <source>
        <dbReference type="ARBA" id="ARBA00023163"/>
    </source>
</evidence>
<evidence type="ECO:0000313" key="6">
    <source>
        <dbReference type="Proteomes" id="UP000175707"/>
    </source>
</evidence>
<dbReference type="CDD" id="cd00093">
    <property type="entry name" value="HTH_XRE"/>
    <property type="match status" value="1"/>
</dbReference>
<sequence length="250" mass="28434">MKNAETIRAENLRLLLEETPTKKVKDLALRIDVDPSQLSRWLPGNKNQKALSSKSAREIERRLGLPENWLDQDHHPANSNDMLNIEALSVSDISTISVYHPEDGVDDDEIEISALNVYVGAGNRIHTEQVREDRKFRYSLDWLNKYGLDPKKLFRFKVQGNSMEPVIMDGSWITVEIGVSKIKDGRPYLIRSGDAVAVKYLFKRPDGGVIIRSHNPTEPDVVVPLSEMEHVEVIGEVVESTSMWRRPIKP</sequence>
<dbReference type="InterPro" id="IPR015927">
    <property type="entry name" value="Peptidase_S24_S26A/B/C"/>
</dbReference>
<evidence type="ECO:0000259" key="4">
    <source>
        <dbReference type="Pfam" id="PF00717"/>
    </source>
</evidence>
<dbReference type="GO" id="GO:0003677">
    <property type="term" value="F:DNA binding"/>
    <property type="evidence" value="ECO:0007669"/>
    <property type="project" value="UniProtKB-KW"/>
</dbReference>
<proteinExistence type="predicted"/>
<accession>A0A1E7YT01</accession>
<name>A0A1E7YT01_9PROT</name>
<keyword evidence="3" id="KW-0804">Transcription</keyword>
<keyword evidence="2" id="KW-0238">DNA-binding</keyword>
<evidence type="ECO:0000256" key="1">
    <source>
        <dbReference type="ARBA" id="ARBA00023015"/>
    </source>
</evidence>
<protein>
    <recommendedName>
        <fullName evidence="4">Peptidase S24/S26A/S26B/S26C domain-containing protein</fullName>
    </recommendedName>
</protein>
<organism evidence="5 6">
    <name type="scientific">Acidithiobacillus caldus</name>
    <dbReference type="NCBI Taxonomy" id="33059"/>
    <lineage>
        <taxon>Bacteria</taxon>
        <taxon>Pseudomonadati</taxon>
        <taxon>Pseudomonadota</taxon>
        <taxon>Acidithiobacillia</taxon>
        <taxon>Acidithiobacillales</taxon>
        <taxon>Acidithiobacillaceae</taxon>
        <taxon>Acidithiobacillus</taxon>
    </lineage>
</organism>
<dbReference type="CDD" id="cd06529">
    <property type="entry name" value="S24_LexA-like"/>
    <property type="match status" value="1"/>
</dbReference>
<dbReference type="SUPFAM" id="SSF51306">
    <property type="entry name" value="LexA/Signal peptidase"/>
    <property type="match status" value="1"/>
</dbReference>
<dbReference type="EMBL" id="LZYH01000870">
    <property type="protein sequence ID" value="OFC49168.1"/>
    <property type="molecule type" value="Genomic_DNA"/>
</dbReference>
<keyword evidence="1" id="KW-0805">Transcription regulation</keyword>
<dbReference type="Gene3D" id="2.10.109.10">
    <property type="entry name" value="Umud Fragment, subunit A"/>
    <property type="match status" value="1"/>
</dbReference>
<dbReference type="Proteomes" id="UP000175707">
    <property type="component" value="Unassembled WGS sequence"/>
</dbReference>